<dbReference type="PANTHER" id="PTHR18964">
    <property type="entry name" value="ROK (REPRESSOR, ORF, KINASE) FAMILY"/>
    <property type="match status" value="1"/>
</dbReference>
<comment type="caution">
    <text evidence="2">The sequence shown here is derived from an EMBL/GenBank/DDBJ whole genome shotgun (WGS) entry which is preliminary data.</text>
</comment>
<name>A0A1F8F3R0_9BACT</name>
<protein>
    <recommendedName>
        <fullName evidence="4">Glucokinase</fullName>
    </recommendedName>
</protein>
<comment type="similarity">
    <text evidence="1">Belongs to the ROK (NagC/XylR) family.</text>
</comment>
<dbReference type="SUPFAM" id="SSF53067">
    <property type="entry name" value="Actin-like ATPase domain"/>
    <property type="match status" value="1"/>
</dbReference>
<organism evidence="2 3">
    <name type="scientific">Candidatus Yanofskybacteria bacterium RIFCSPHIGHO2_02_FULL_38_22b</name>
    <dbReference type="NCBI Taxonomy" id="1802673"/>
    <lineage>
        <taxon>Bacteria</taxon>
        <taxon>Candidatus Yanofskyibacteriota</taxon>
    </lineage>
</organism>
<dbReference type="Pfam" id="PF00480">
    <property type="entry name" value="ROK"/>
    <property type="match status" value="1"/>
</dbReference>
<dbReference type="CDD" id="cd23763">
    <property type="entry name" value="ASKHA_ATPase_ROK"/>
    <property type="match status" value="1"/>
</dbReference>
<dbReference type="PANTHER" id="PTHR18964:SF149">
    <property type="entry name" value="BIFUNCTIONAL UDP-N-ACETYLGLUCOSAMINE 2-EPIMERASE_N-ACETYLMANNOSAMINE KINASE"/>
    <property type="match status" value="1"/>
</dbReference>
<accession>A0A1F8F3R0</accession>
<proteinExistence type="inferred from homology"/>
<evidence type="ECO:0000313" key="3">
    <source>
        <dbReference type="Proteomes" id="UP000176834"/>
    </source>
</evidence>
<dbReference type="Gene3D" id="3.30.420.40">
    <property type="match status" value="2"/>
</dbReference>
<evidence type="ECO:0000313" key="2">
    <source>
        <dbReference type="EMBL" id="OGN07308.1"/>
    </source>
</evidence>
<evidence type="ECO:0008006" key="4">
    <source>
        <dbReference type="Google" id="ProtNLM"/>
    </source>
</evidence>
<evidence type="ECO:0000256" key="1">
    <source>
        <dbReference type="ARBA" id="ARBA00006479"/>
    </source>
</evidence>
<dbReference type="Proteomes" id="UP000176834">
    <property type="component" value="Unassembled WGS sequence"/>
</dbReference>
<reference evidence="2 3" key="1">
    <citation type="journal article" date="2016" name="Nat. Commun.">
        <title>Thousands of microbial genomes shed light on interconnected biogeochemical processes in an aquifer system.</title>
        <authorList>
            <person name="Anantharaman K."/>
            <person name="Brown C.T."/>
            <person name="Hug L.A."/>
            <person name="Sharon I."/>
            <person name="Castelle C.J."/>
            <person name="Probst A.J."/>
            <person name="Thomas B.C."/>
            <person name="Singh A."/>
            <person name="Wilkins M.J."/>
            <person name="Karaoz U."/>
            <person name="Brodie E.L."/>
            <person name="Williams K.H."/>
            <person name="Hubbard S.S."/>
            <person name="Banfield J.F."/>
        </authorList>
    </citation>
    <scope>NUCLEOTIDE SEQUENCE [LARGE SCALE GENOMIC DNA]</scope>
</reference>
<dbReference type="InterPro" id="IPR000600">
    <property type="entry name" value="ROK"/>
</dbReference>
<dbReference type="AlphaFoldDB" id="A0A1F8F3R0"/>
<dbReference type="InterPro" id="IPR043129">
    <property type="entry name" value="ATPase_NBD"/>
</dbReference>
<gene>
    <name evidence="2" type="ORF">A3B86_00955</name>
</gene>
<dbReference type="EMBL" id="MGJN01000007">
    <property type="protein sequence ID" value="OGN07308.1"/>
    <property type="molecule type" value="Genomic_DNA"/>
</dbReference>
<sequence length="315" mass="34354">MIKETIITVDIGASKVHFAVVEGNNLIEYSEIPQVGLVNIGLDNQKLLEIISGGVKKIISILTKQKETVSAISIGSPGSLDSATGIIQNPPNLKGVINFPIVDELKKLFDVLVFLLNDADAAALGEGWLGAGQGFKDIVYITLSSGVGSGIIKDGKLQNKRELGHEQFVVRDEQRTCSCGESNHAEAFLGTNGLAETSAQIMGTKFSDMKTEDRYKISIEMRKGASNGDEKWLALEDKYSEHLGIFLNEVITNNRPQIIILGGGIIQENTRLLNKTKQHLKKFSETEEVPIVLAKLKNPVNLGVAKYALEQLKRN</sequence>